<proteinExistence type="predicted"/>
<protein>
    <submittedName>
        <fullName evidence="2">Uncharacterized protein</fullName>
    </submittedName>
</protein>
<keyword evidence="1" id="KW-0812">Transmembrane</keyword>
<evidence type="ECO:0000313" key="2">
    <source>
        <dbReference type="EMBL" id="TWP50079.1"/>
    </source>
</evidence>
<feature type="transmembrane region" description="Helical" evidence="1">
    <location>
        <begin position="25"/>
        <end position="45"/>
    </location>
</feature>
<evidence type="ECO:0000313" key="3">
    <source>
        <dbReference type="Proteomes" id="UP000316639"/>
    </source>
</evidence>
<comment type="caution">
    <text evidence="2">The sequence shown here is derived from an EMBL/GenBank/DDBJ whole genome shotgun (WGS) entry which is preliminary data.</text>
</comment>
<keyword evidence="1" id="KW-0472">Membrane</keyword>
<dbReference type="OrthoDB" id="3635048at2"/>
<dbReference type="RefSeq" id="WP_146354182.1">
    <property type="nucleotide sequence ID" value="NZ_VOBR01000014.1"/>
</dbReference>
<dbReference type="AlphaFoldDB" id="A0A563EQR5"/>
<dbReference type="EMBL" id="VOBR01000014">
    <property type="protein sequence ID" value="TWP50079.1"/>
    <property type="molecule type" value="Genomic_DNA"/>
</dbReference>
<keyword evidence="1" id="KW-1133">Transmembrane helix</keyword>
<reference evidence="2 3" key="1">
    <citation type="submission" date="2019-07" db="EMBL/GenBank/DDBJ databases">
        <title>Lentzea xizangensis sp. nov., isolated from Qinghai-Tibetan Plateau Soils.</title>
        <authorList>
            <person name="Huang J."/>
        </authorList>
    </citation>
    <scope>NUCLEOTIDE SEQUENCE [LARGE SCALE GENOMIC DNA]</scope>
    <source>
        <strain evidence="2 3">FXJ1.1311</strain>
    </source>
</reference>
<name>A0A563EQR5_9PSEU</name>
<dbReference type="Proteomes" id="UP000316639">
    <property type="component" value="Unassembled WGS sequence"/>
</dbReference>
<evidence type="ECO:0000256" key="1">
    <source>
        <dbReference type="SAM" id="Phobius"/>
    </source>
</evidence>
<accession>A0A563EQR5</accession>
<keyword evidence="3" id="KW-1185">Reference proteome</keyword>
<organism evidence="2 3">
    <name type="scientific">Lentzea tibetensis</name>
    <dbReference type="NCBI Taxonomy" id="2591470"/>
    <lineage>
        <taxon>Bacteria</taxon>
        <taxon>Bacillati</taxon>
        <taxon>Actinomycetota</taxon>
        <taxon>Actinomycetes</taxon>
        <taxon>Pseudonocardiales</taxon>
        <taxon>Pseudonocardiaceae</taxon>
        <taxon>Lentzea</taxon>
    </lineage>
</organism>
<sequence>MSTESVAPASEPVQEPKKQSVGKRILMYVVGLVVAGVAFYGINYFTSDVAQAKPGDCASATGTETSADYKTVPCDSAEANVIVGKVLTTTSASCGGDFTREFTQQQRRGPDTKLCLVPKYVEGSCFKDEAGYPKVDCGTPAVMKVTKVVKDDPAADCGEANAFSFTEPKLTYCVVPQQ</sequence>
<gene>
    <name evidence="2" type="ORF">FKR81_22935</name>
</gene>